<dbReference type="Gene3D" id="1.10.260.40">
    <property type="entry name" value="lambda repressor-like DNA-binding domains"/>
    <property type="match status" value="1"/>
</dbReference>
<name>A0A412VJ81_9BACE</name>
<dbReference type="PROSITE" id="PS50943">
    <property type="entry name" value="HTH_CROC1"/>
    <property type="match status" value="1"/>
</dbReference>
<dbReference type="SUPFAM" id="SSF47413">
    <property type="entry name" value="lambda repressor-like DNA-binding domains"/>
    <property type="match status" value="1"/>
</dbReference>
<accession>A0A412VJ81</accession>
<dbReference type="SMART" id="SM00530">
    <property type="entry name" value="HTH_XRE"/>
    <property type="match status" value="1"/>
</dbReference>
<evidence type="ECO:0000259" key="1">
    <source>
        <dbReference type="PROSITE" id="PS50943"/>
    </source>
</evidence>
<dbReference type="GO" id="GO:0003677">
    <property type="term" value="F:DNA binding"/>
    <property type="evidence" value="ECO:0007669"/>
    <property type="project" value="InterPro"/>
</dbReference>
<reference evidence="2 3" key="1">
    <citation type="submission" date="2018-08" db="EMBL/GenBank/DDBJ databases">
        <title>A genome reference for cultivated species of the human gut microbiota.</title>
        <authorList>
            <person name="Zou Y."/>
            <person name="Xue W."/>
            <person name="Luo G."/>
        </authorList>
    </citation>
    <scope>NUCLEOTIDE SEQUENCE [LARGE SCALE GENOMIC DNA]</scope>
    <source>
        <strain evidence="2 3">AF14-7</strain>
    </source>
</reference>
<dbReference type="Proteomes" id="UP000283369">
    <property type="component" value="Unassembled WGS sequence"/>
</dbReference>
<organism evidence="2 3">
    <name type="scientific">Bacteroides xylanisolvens</name>
    <dbReference type="NCBI Taxonomy" id="371601"/>
    <lineage>
        <taxon>Bacteria</taxon>
        <taxon>Pseudomonadati</taxon>
        <taxon>Bacteroidota</taxon>
        <taxon>Bacteroidia</taxon>
        <taxon>Bacteroidales</taxon>
        <taxon>Bacteroidaceae</taxon>
        <taxon>Bacteroides</taxon>
    </lineage>
</organism>
<dbReference type="Pfam" id="PF01381">
    <property type="entry name" value="HTH_3"/>
    <property type="match status" value="1"/>
</dbReference>
<gene>
    <name evidence="2" type="ORF">DWW25_21315</name>
</gene>
<sequence>MDNDVKDIVNRRHIGRNIQKIRVYLGMKQEALAADLGVSQNVISKIEKESEIEEGLLNKIASVLGISAEVIKDFDVERAIYNINSYKDATISPGAIAAVYVASQQINPVDKIIELYERLLQSEREKIELLKNK</sequence>
<evidence type="ECO:0000313" key="2">
    <source>
        <dbReference type="EMBL" id="RGV06513.1"/>
    </source>
</evidence>
<protein>
    <submittedName>
        <fullName evidence="2">Helix-turn-helix domain-containing protein</fullName>
    </submittedName>
</protein>
<dbReference type="RefSeq" id="WP_032844268.1">
    <property type="nucleotide sequence ID" value="NZ_JAQCUV010000068.1"/>
</dbReference>
<evidence type="ECO:0000313" key="3">
    <source>
        <dbReference type="Proteomes" id="UP000283369"/>
    </source>
</evidence>
<dbReference type="AlphaFoldDB" id="A0A412VJ81"/>
<dbReference type="InterPro" id="IPR010982">
    <property type="entry name" value="Lambda_DNA-bd_dom_sf"/>
</dbReference>
<dbReference type="EMBL" id="QRYV01000067">
    <property type="protein sequence ID" value="RGV06513.1"/>
    <property type="molecule type" value="Genomic_DNA"/>
</dbReference>
<proteinExistence type="predicted"/>
<comment type="caution">
    <text evidence="2">The sequence shown here is derived from an EMBL/GenBank/DDBJ whole genome shotgun (WGS) entry which is preliminary data.</text>
</comment>
<dbReference type="InterPro" id="IPR001387">
    <property type="entry name" value="Cro/C1-type_HTH"/>
</dbReference>
<feature type="domain" description="HTH cro/C1-type" evidence="1">
    <location>
        <begin position="18"/>
        <end position="71"/>
    </location>
</feature>